<dbReference type="OMA" id="CHNTILE"/>
<dbReference type="RefSeq" id="XP_002677245.1">
    <property type="nucleotide sequence ID" value="XM_002677199.1"/>
</dbReference>
<organism evidence="2">
    <name type="scientific">Naegleria gruberi</name>
    <name type="common">Amoeba</name>
    <dbReference type="NCBI Taxonomy" id="5762"/>
    <lineage>
        <taxon>Eukaryota</taxon>
        <taxon>Discoba</taxon>
        <taxon>Heterolobosea</taxon>
        <taxon>Tetramitia</taxon>
        <taxon>Eutetramitia</taxon>
        <taxon>Vahlkampfiidae</taxon>
        <taxon>Naegleria</taxon>
    </lineage>
</organism>
<evidence type="ECO:0000313" key="1">
    <source>
        <dbReference type="EMBL" id="EFC44501.1"/>
    </source>
</evidence>
<dbReference type="SUPFAM" id="SSF52540">
    <property type="entry name" value="P-loop containing nucleoside triphosphate hydrolases"/>
    <property type="match status" value="1"/>
</dbReference>
<dbReference type="InParanoid" id="D2VFN1"/>
<dbReference type="VEuPathDB" id="AmoebaDB:NAEGRDRAFT_49149"/>
<dbReference type="EMBL" id="GG738868">
    <property type="protein sequence ID" value="EFC44501.1"/>
    <property type="molecule type" value="Genomic_DNA"/>
</dbReference>
<dbReference type="Proteomes" id="UP000006671">
    <property type="component" value="Unassembled WGS sequence"/>
</dbReference>
<sequence>MYSKSESSIGSKWSSFLMSANRNNPLTLKLKQFYNSQTVTFEEWRRMFKSCKEKYPSTVSEIANTPVHASIFKQLSHRAFLLESGYFVRKTGVSNIILVGNSGIGKSMTYKNFVQSCQVFHPKVIPIYLTYEHICGNESFKKTVPIDLIFSELEREHSLKRKKSGYSDKLHELSTLLESSDKYLMLIIDNVEKVYELNTKDFPKAHAHIAWLSTLAGDSSGRIPVTLSCSNFIPSSEVNIPFKSERAFSPSKFLEIRLPSVKPTNSKNIEEFLKCKSGRANEITFLTGGNMREISKLLVMEELDISYSISDSHKLGDDSNQFLLEITKKMLEINTEFFESLCSDNRGILARLFDFSLSKENIELDMNKVRKANLESFTPLKYSEAMKLWIALQEEPIPSNFKQQLGALHDSGNLIVDGDEIYPISLFSLFQLSRE</sequence>
<dbReference type="GeneID" id="8850132"/>
<dbReference type="AlphaFoldDB" id="D2VFN1"/>
<evidence type="ECO:0000313" key="2">
    <source>
        <dbReference type="Proteomes" id="UP000006671"/>
    </source>
</evidence>
<reference evidence="1 2" key="1">
    <citation type="journal article" date="2010" name="Cell">
        <title>The genome of Naegleria gruberi illuminates early eukaryotic versatility.</title>
        <authorList>
            <person name="Fritz-Laylin L.K."/>
            <person name="Prochnik S.E."/>
            <person name="Ginger M.L."/>
            <person name="Dacks J.B."/>
            <person name="Carpenter M.L."/>
            <person name="Field M.C."/>
            <person name="Kuo A."/>
            <person name="Paredez A."/>
            <person name="Chapman J."/>
            <person name="Pham J."/>
            <person name="Shu S."/>
            <person name="Neupane R."/>
            <person name="Cipriano M."/>
            <person name="Mancuso J."/>
            <person name="Tu H."/>
            <person name="Salamov A."/>
            <person name="Lindquist E."/>
            <person name="Shapiro H."/>
            <person name="Lucas S."/>
            <person name="Grigoriev I.V."/>
            <person name="Cande W.Z."/>
            <person name="Fulton C."/>
            <person name="Rokhsar D.S."/>
            <person name="Dawson S.C."/>
        </authorList>
    </citation>
    <scope>NUCLEOTIDE SEQUENCE [LARGE SCALE GENOMIC DNA]</scope>
    <source>
        <strain evidence="1 2">NEG-M</strain>
    </source>
</reference>
<accession>D2VFN1</accession>
<dbReference type="Gene3D" id="3.40.50.300">
    <property type="entry name" value="P-loop containing nucleotide triphosphate hydrolases"/>
    <property type="match status" value="1"/>
</dbReference>
<gene>
    <name evidence="1" type="ORF">NAEGRDRAFT_49149</name>
</gene>
<keyword evidence="2" id="KW-1185">Reference proteome</keyword>
<dbReference type="KEGG" id="ngr:NAEGRDRAFT_49149"/>
<protein>
    <submittedName>
        <fullName evidence="1">Predicted protein</fullName>
    </submittedName>
</protein>
<dbReference type="InterPro" id="IPR027417">
    <property type="entry name" value="P-loop_NTPase"/>
</dbReference>
<name>D2VFN1_NAEGR</name>
<proteinExistence type="predicted"/>